<dbReference type="NCBIfam" id="NF008865">
    <property type="entry name" value="PRK11898.1"/>
    <property type="match status" value="1"/>
</dbReference>
<dbReference type="Pfam" id="PF00800">
    <property type="entry name" value="PDT"/>
    <property type="match status" value="1"/>
</dbReference>
<dbReference type="SUPFAM" id="SSF53850">
    <property type="entry name" value="Periplasmic binding protein-like II"/>
    <property type="match status" value="1"/>
</dbReference>
<dbReference type="FunFam" id="3.40.190.10:FF:000034">
    <property type="entry name" value="Chorismate mutase/prephenate dehydratase"/>
    <property type="match status" value="1"/>
</dbReference>
<dbReference type="GeneID" id="6094412"/>
<dbReference type="InterPro" id="IPR001086">
    <property type="entry name" value="Preph_deHydtase"/>
</dbReference>
<keyword evidence="5" id="KW-0584">Phenylalanine biosynthesis</keyword>
<evidence type="ECO:0000256" key="3">
    <source>
        <dbReference type="ARBA" id="ARBA00022605"/>
    </source>
</evidence>
<dbReference type="RefSeq" id="WP_012309778.1">
    <property type="nucleotide sequence ID" value="NZ_RCOR01000018.1"/>
</dbReference>
<evidence type="ECO:0000256" key="5">
    <source>
        <dbReference type="ARBA" id="ARBA00023222"/>
    </source>
</evidence>
<protein>
    <recommendedName>
        <fullName evidence="2">prephenate dehydratase</fullName>
        <ecNumber evidence="2">4.2.1.51</ecNumber>
    </recommendedName>
</protein>
<reference evidence="10 11" key="1">
    <citation type="submission" date="2018-10" db="EMBL/GenBank/DDBJ databases">
        <title>Co-occurring genomic capacity for anaerobic methane metabolism and dissimilatory sulfite reduction discovered in the Korarchaeota.</title>
        <authorList>
            <person name="Mckay L.J."/>
            <person name="Dlakic M."/>
            <person name="Fields M.W."/>
            <person name="Delmont T.O."/>
            <person name="Eren A.M."/>
            <person name="Jay Z.J."/>
            <person name="Klingelsmith K.B."/>
            <person name="Rusch D.B."/>
            <person name="Inskeep W.P."/>
        </authorList>
    </citation>
    <scope>NUCLEOTIDE SEQUENCE [LARGE SCALE GENOMIC DNA]</scope>
    <source>
        <strain evidence="10 11">WS</strain>
    </source>
</reference>
<evidence type="ECO:0000256" key="2">
    <source>
        <dbReference type="ARBA" id="ARBA00013147"/>
    </source>
</evidence>
<dbReference type="CDD" id="cd04905">
    <property type="entry name" value="ACT_CM-PDT"/>
    <property type="match status" value="1"/>
</dbReference>
<dbReference type="SUPFAM" id="SSF55021">
    <property type="entry name" value="ACT-like"/>
    <property type="match status" value="1"/>
</dbReference>
<sequence>MRVAIQGERGSYSEEAARIYFKSLDFELLTKDHLDEVFDSVQSGEADYGVIPVENSTTGSIRKSLDLLLERDVRVIGEVKVKVSHALMSVKGRIEDVKVVYSHPEAIAQCEKFLKGKNWIVVPSLDTAGAARIVADANDASLAAIASERAASIYGLKILARDIQDIPLNITRFFVISLRDQISEDADTTAAFFATSHKPGSLWRALGAFARRNINLLWLESRPIKGEPWNYSFYVEFEGSINEYAVREAIRELEELTIWIKILGSYRRMIL</sequence>
<evidence type="ECO:0000313" key="10">
    <source>
        <dbReference type="EMBL" id="RSN69532.1"/>
    </source>
</evidence>
<keyword evidence="6 10" id="KW-0456">Lyase</keyword>
<dbReference type="PANTHER" id="PTHR21022:SF19">
    <property type="entry name" value="PREPHENATE DEHYDRATASE-RELATED"/>
    <property type="match status" value="1"/>
</dbReference>
<comment type="caution">
    <text evidence="10">The sequence shown here is derived from an EMBL/GenBank/DDBJ whole genome shotgun (WGS) entry which is preliminary data.</text>
</comment>
<dbReference type="GO" id="GO:0005737">
    <property type="term" value="C:cytoplasm"/>
    <property type="evidence" value="ECO:0007669"/>
    <property type="project" value="TreeGrafter"/>
</dbReference>
<proteinExistence type="predicted"/>
<dbReference type="FunFam" id="3.40.190.10:FF:000029">
    <property type="entry name" value="Chorismate mutase/Prephenate dehydratase"/>
    <property type="match status" value="1"/>
</dbReference>
<dbReference type="InterPro" id="IPR045865">
    <property type="entry name" value="ACT-like_dom_sf"/>
</dbReference>
<dbReference type="GO" id="GO:0009094">
    <property type="term" value="P:L-phenylalanine biosynthetic process"/>
    <property type="evidence" value="ECO:0007669"/>
    <property type="project" value="UniProtKB-KW"/>
</dbReference>
<feature type="domain" description="ACT" evidence="9">
    <location>
        <begin position="190"/>
        <end position="267"/>
    </location>
</feature>
<dbReference type="OMA" id="PLMIYRE"/>
<dbReference type="InterPro" id="IPR002912">
    <property type="entry name" value="ACT_dom"/>
</dbReference>
<dbReference type="EC" id="4.2.1.51" evidence="2"/>
<dbReference type="PROSITE" id="PS51671">
    <property type="entry name" value="ACT"/>
    <property type="match status" value="1"/>
</dbReference>
<comment type="catalytic activity">
    <reaction evidence="7">
        <text>prephenate + H(+) = 3-phenylpyruvate + CO2 + H2O</text>
        <dbReference type="Rhea" id="RHEA:21648"/>
        <dbReference type="ChEBI" id="CHEBI:15377"/>
        <dbReference type="ChEBI" id="CHEBI:15378"/>
        <dbReference type="ChEBI" id="CHEBI:16526"/>
        <dbReference type="ChEBI" id="CHEBI:18005"/>
        <dbReference type="ChEBI" id="CHEBI:29934"/>
        <dbReference type="EC" id="4.2.1.51"/>
    </reaction>
</comment>
<evidence type="ECO:0000313" key="11">
    <source>
        <dbReference type="Proteomes" id="UP000278149"/>
    </source>
</evidence>
<dbReference type="Gene3D" id="3.30.70.260">
    <property type="match status" value="1"/>
</dbReference>
<accession>A0A3R9PCW7</accession>
<evidence type="ECO:0000256" key="7">
    <source>
        <dbReference type="ARBA" id="ARBA00047848"/>
    </source>
</evidence>
<keyword evidence="4" id="KW-0057">Aromatic amino acid biosynthesis</keyword>
<dbReference type="Pfam" id="PF01842">
    <property type="entry name" value="ACT"/>
    <property type="match status" value="1"/>
</dbReference>
<evidence type="ECO:0000256" key="4">
    <source>
        <dbReference type="ARBA" id="ARBA00023141"/>
    </source>
</evidence>
<feature type="domain" description="Prephenate dehydratase" evidence="8">
    <location>
        <begin position="2"/>
        <end position="178"/>
    </location>
</feature>
<evidence type="ECO:0000259" key="9">
    <source>
        <dbReference type="PROSITE" id="PS51671"/>
    </source>
</evidence>
<dbReference type="CDD" id="cd13631">
    <property type="entry name" value="PBP2_Ct-PDT_like"/>
    <property type="match status" value="1"/>
</dbReference>
<evidence type="ECO:0000256" key="1">
    <source>
        <dbReference type="ARBA" id="ARBA00004741"/>
    </source>
</evidence>
<dbReference type="GO" id="GO:0004664">
    <property type="term" value="F:prephenate dehydratase activity"/>
    <property type="evidence" value="ECO:0007669"/>
    <property type="project" value="UniProtKB-EC"/>
</dbReference>
<dbReference type="EMBL" id="RCOR01000018">
    <property type="protein sequence ID" value="RSN69532.1"/>
    <property type="molecule type" value="Genomic_DNA"/>
</dbReference>
<dbReference type="Gene3D" id="3.40.190.10">
    <property type="entry name" value="Periplasmic binding protein-like II"/>
    <property type="match status" value="2"/>
</dbReference>
<dbReference type="Proteomes" id="UP000278149">
    <property type="component" value="Unassembled WGS sequence"/>
</dbReference>
<comment type="pathway">
    <text evidence="1">Amino-acid biosynthesis; L-phenylalanine biosynthesis; phenylpyruvate from prephenate: step 1/1.</text>
</comment>
<dbReference type="AlphaFoldDB" id="A0A3R9PCW7"/>
<evidence type="ECO:0000256" key="6">
    <source>
        <dbReference type="ARBA" id="ARBA00023239"/>
    </source>
</evidence>
<dbReference type="PANTHER" id="PTHR21022">
    <property type="entry name" value="PREPHENATE DEHYDRATASE P PROTEIN"/>
    <property type="match status" value="1"/>
</dbReference>
<dbReference type="PROSITE" id="PS51171">
    <property type="entry name" value="PREPHENATE_DEHYDR_3"/>
    <property type="match status" value="1"/>
</dbReference>
<name>A0A3R9PCW7_9CREN</name>
<keyword evidence="3" id="KW-0028">Amino-acid biosynthesis</keyword>
<gene>
    <name evidence="10" type="primary">pheA</name>
    <name evidence="10" type="ORF">D9Q81_02705</name>
</gene>
<evidence type="ECO:0000259" key="8">
    <source>
        <dbReference type="PROSITE" id="PS51171"/>
    </source>
</evidence>
<organism evidence="10 11">
    <name type="scientific">Candidatus Korarchaeum cryptofilum</name>
    <dbReference type="NCBI Taxonomy" id="498846"/>
    <lineage>
        <taxon>Archaea</taxon>
        <taxon>Thermoproteota</taxon>
        <taxon>Candidatus Korarchaeia</taxon>
        <taxon>Candidatus Korarchaeales</taxon>
        <taxon>Candidatus Korarchaeaceae</taxon>
        <taxon>Candidatus Korarchaeum</taxon>
    </lineage>
</organism>